<keyword evidence="2" id="KW-1185">Reference proteome</keyword>
<reference evidence="1" key="1">
    <citation type="submission" date="2021-01" db="EMBL/GenBank/DDBJ databases">
        <title>Phytophthora aleatoria, a newly-described species from Pinus radiata is distinct from Phytophthora cactorum isolates based on comparative genomics.</title>
        <authorList>
            <person name="Mcdougal R."/>
            <person name="Panda P."/>
            <person name="Williams N."/>
            <person name="Studholme D.J."/>
        </authorList>
    </citation>
    <scope>NUCLEOTIDE SEQUENCE</scope>
    <source>
        <strain evidence="1">NZFS 4037</strain>
    </source>
</reference>
<sequence length="406" mass="45575">MGLSTPTIAAFAVSECAKVTSTLIMFFTNSLNVHFRPSSGVLRCDDFDEVRKQTRSNGLTSLMQDVRREHPNFEAEMLEATTAETGSLRSYVQRSSQSLDDSLVWIIMSNLPLTFCDNRSTRRAVQQELQAYEPDLAEVQVLMIKLRTLTQSAKLTYSVELYFTMMHRYFKLLEHPDSKNDDIKHLLLAHAQNRRLRCLLKELKDVESVSKARQSNEADLLDVGDWFDGSTAIKPEYANYLARADIVHSPDFESGWVRVLRGNTSRLNRAEKTALNAFAAALLESIEAMGTDNEERAGISVSAIVRLKALLPPRGGDGDKLLNNPRFVTWVAYADDFNANFPEQATPIVSTLKDHYDDDALSRMLIVAKNVPSTKKLASRQLSVLLKISEGVRFNIPQPIDDLTGN</sequence>
<dbReference type="PANTHER" id="PTHR40866:SF1">
    <property type="entry name" value="BED-TYPE DOMAIN-CONTAINING PROTEIN"/>
    <property type="match status" value="1"/>
</dbReference>
<name>A0A8J5MDS8_9STRA</name>
<accession>A0A8J5MDS8</accession>
<organism evidence="1 2">
    <name type="scientific">Phytophthora aleatoria</name>
    <dbReference type="NCBI Taxonomy" id="2496075"/>
    <lineage>
        <taxon>Eukaryota</taxon>
        <taxon>Sar</taxon>
        <taxon>Stramenopiles</taxon>
        <taxon>Oomycota</taxon>
        <taxon>Peronosporomycetes</taxon>
        <taxon>Peronosporales</taxon>
        <taxon>Peronosporaceae</taxon>
        <taxon>Phytophthora</taxon>
    </lineage>
</organism>
<protein>
    <submittedName>
        <fullName evidence="1">Uncharacterized protein</fullName>
    </submittedName>
</protein>
<evidence type="ECO:0000313" key="2">
    <source>
        <dbReference type="Proteomes" id="UP000709295"/>
    </source>
</evidence>
<dbReference type="Proteomes" id="UP000709295">
    <property type="component" value="Unassembled WGS sequence"/>
</dbReference>
<comment type="caution">
    <text evidence="1">The sequence shown here is derived from an EMBL/GenBank/DDBJ whole genome shotgun (WGS) entry which is preliminary data.</text>
</comment>
<gene>
    <name evidence="1" type="ORF">JG688_00014760</name>
</gene>
<proteinExistence type="predicted"/>
<evidence type="ECO:0000313" key="1">
    <source>
        <dbReference type="EMBL" id="KAG6949147.1"/>
    </source>
</evidence>
<dbReference type="PANTHER" id="PTHR40866">
    <property type="entry name" value="BED-TYPE DOMAIN-CONTAINING PROTEIN"/>
    <property type="match status" value="1"/>
</dbReference>
<dbReference type="AlphaFoldDB" id="A0A8J5MDS8"/>
<dbReference type="EMBL" id="JAENGY010001462">
    <property type="protein sequence ID" value="KAG6949147.1"/>
    <property type="molecule type" value="Genomic_DNA"/>
</dbReference>